<dbReference type="EMBL" id="AP029170">
    <property type="protein sequence ID" value="BFD45539.1"/>
    <property type="molecule type" value="Genomic_DNA"/>
</dbReference>
<evidence type="ECO:0000313" key="1">
    <source>
        <dbReference type="EMBL" id="BFD45539.1"/>
    </source>
</evidence>
<organism evidence="1">
    <name type="scientific">Candidatus Tisiphia endosymbiont of Sergentomyia squamirostris</name>
    <dbReference type="NCBI Taxonomy" id="3113639"/>
    <lineage>
        <taxon>Bacteria</taxon>
        <taxon>Pseudomonadati</taxon>
        <taxon>Pseudomonadota</taxon>
        <taxon>Alphaproteobacteria</taxon>
        <taxon>Rickettsiales</taxon>
        <taxon>Rickettsiaceae</taxon>
        <taxon>Rickettsieae</taxon>
        <taxon>Candidatus Tisiphia</taxon>
    </lineage>
</organism>
<sequence length="83" mass="9321">MMSHPVETDQLAKQVMSIDNPLPSKNWDKVTVSIQGQELSNIDSYINNTAIKTTEQLKTEAAGSTKNYVIRQLSKMPQVGKYH</sequence>
<reference evidence="1" key="1">
    <citation type="submission" date="2024-01" db="EMBL/GenBank/DDBJ databases">
        <title>Sequencing the genomes of a sandfly, Sergentomyia squamirostris, and its two endosymbionts.</title>
        <authorList>
            <person name="Itokawa K."/>
            <person name="Sanjoba C."/>
        </authorList>
    </citation>
    <scope>NUCLEOTIDE SEQUENCE</scope>
    <source>
        <strain evidence="1">RiSSQ</strain>
    </source>
</reference>
<protein>
    <submittedName>
        <fullName evidence="1">Uncharacterized protein</fullName>
    </submittedName>
</protein>
<accession>A0AAT9G6V0</accession>
<dbReference type="AlphaFoldDB" id="A0AAT9G6V0"/>
<name>A0AAT9G6V0_9RICK</name>
<proteinExistence type="predicted"/>
<gene>
    <name evidence="1" type="ORF">DMENIID0002_01850</name>
</gene>